<name>A0A943ABS1_VEIPA</name>
<gene>
    <name evidence="1" type="ORF">KHZ90_09820</name>
</gene>
<reference evidence="1" key="1">
    <citation type="submission" date="2021-02" db="EMBL/GenBank/DDBJ databases">
        <title>Infant gut strain persistence is associated with maternal origin, phylogeny, and functional potential including surface adhesion and iron acquisition.</title>
        <authorList>
            <person name="Lou Y.C."/>
        </authorList>
    </citation>
    <scope>NUCLEOTIDE SEQUENCE</scope>
    <source>
        <strain evidence="1">L3_108_031G1_dasL3_108_031G1_concoct_20</strain>
    </source>
</reference>
<dbReference type="RefSeq" id="WP_075810131.1">
    <property type="nucleotide sequence ID" value="NZ_JAGZMU010000008.1"/>
</dbReference>
<accession>A0A943ABS1</accession>
<proteinExistence type="predicted"/>
<dbReference type="Proteomes" id="UP000778864">
    <property type="component" value="Unassembled WGS sequence"/>
</dbReference>
<dbReference type="EMBL" id="JAGZMU010000008">
    <property type="protein sequence ID" value="MBS4894053.1"/>
    <property type="molecule type" value="Genomic_DNA"/>
</dbReference>
<organism evidence="1 2">
    <name type="scientific">Veillonella parvula</name>
    <name type="common">Staphylococcus parvulus</name>
    <dbReference type="NCBI Taxonomy" id="29466"/>
    <lineage>
        <taxon>Bacteria</taxon>
        <taxon>Bacillati</taxon>
        <taxon>Bacillota</taxon>
        <taxon>Negativicutes</taxon>
        <taxon>Veillonellales</taxon>
        <taxon>Veillonellaceae</taxon>
        <taxon>Veillonella</taxon>
    </lineage>
</organism>
<comment type="caution">
    <text evidence="1">The sequence shown here is derived from an EMBL/GenBank/DDBJ whole genome shotgun (WGS) entry which is preliminary data.</text>
</comment>
<sequence length="115" mass="12919">MGLIIRLPIMTNKPNISDEDLNILTIEKGQFIAKENQSAFDITHGFTERDSLEIHINNLYLEKDINYSVSDNGKTINVPTLAKGDVVSWRLFKFKNKKSICGEMLCGELNCGEGV</sequence>
<dbReference type="AlphaFoldDB" id="A0A943ABS1"/>
<evidence type="ECO:0000313" key="1">
    <source>
        <dbReference type="EMBL" id="MBS4894053.1"/>
    </source>
</evidence>
<evidence type="ECO:0000313" key="2">
    <source>
        <dbReference type="Proteomes" id="UP000778864"/>
    </source>
</evidence>
<protein>
    <submittedName>
        <fullName evidence="1">Uncharacterized protein</fullName>
    </submittedName>
</protein>